<organism evidence="2 3">
    <name type="scientific">Heliorestis convoluta</name>
    <dbReference type="NCBI Taxonomy" id="356322"/>
    <lineage>
        <taxon>Bacteria</taxon>
        <taxon>Bacillati</taxon>
        <taxon>Bacillota</taxon>
        <taxon>Clostridia</taxon>
        <taxon>Eubacteriales</taxon>
        <taxon>Heliobacteriaceae</taxon>
        <taxon>Heliorestis</taxon>
    </lineage>
</organism>
<evidence type="ECO:0000256" key="1">
    <source>
        <dbReference type="SAM" id="MobiDB-lite"/>
    </source>
</evidence>
<dbReference type="KEGG" id="hcv:FTV88_2555"/>
<accession>A0A5Q2N0X8</accession>
<dbReference type="AlphaFoldDB" id="A0A5Q2N0X8"/>
<evidence type="ECO:0000313" key="3">
    <source>
        <dbReference type="Proteomes" id="UP000366051"/>
    </source>
</evidence>
<protein>
    <submittedName>
        <fullName evidence="2">Uncharacterized protein</fullName>
    </submittedName>
</protein>
<evidence type="ECO:0000313" key="2">
    <source>
        <dbReference type="EMBL" id="QGG48648.1"/>
    </source>
</evidence>
<reference evidence="3" key="1">
    <citation type="submission" date="2019-11" db="EMBL/GenBank/DDBJ databases">
        <title>Genome sequence of Heliorestis convoluta strain HH, an alkaliphilic and minimalistic phototrophic bacterium from a soda lake in Egypt.</title>
        <authorList>
            <person name="Dewey E.D."/>
            <person name="Stokes L.M."/>
            <person name="Burchell B.M."/>
            <person name="Shaffer K.N."/>
            <person name="Huntington A.M."/>
            <person name="Baker J.M."/>
            <person name="Nadendla S."/>
            <person name="Giglio M.G."/>
            <person name="Touchman J.W."/>
            <person name="Blankenship R.E."/>
            <person name="Madigan M.T."/>
            <person name="Sattley W.M."/>
        </authorList>
    </citation>
    <scope>NUCLEOTIDE SEQUENCE [LARGE SCALE GENOMIC DNA]</scope>
    <source>
        <strain evidence="3">HH</strain>
    </source>
</reference>
<sequence length="49" mass="5279">MAKRKQSPKKGAPLEAQEVTALEQEMAEGLNPDDFPETPMSQRANHGGG</sequence>
<keyword evidence="3" id="KW-1185">Reference proteome</keyword>
<name>A0A5Q2N0X8_9FIRM</name>
<feature type="compositionally biased region" description="Polar residues" evidence="1">
    <location>
        <begin position="39"/>
        <end position="49"/>
    </location>
</feature>
<feature type="region of interest" description="Disordered" evidence="1">
    <location>
        <begin position="24"/>
        <end position="49"/>
    </location>
</feature>
<proteinExistence type="predicted"/>
<dbReference type="RefSeq" id="WP_153725779.1">
    <property type="nucleotide sequence ID" value="NZ_CP045875.1"/>
</dbReference>
<dbReference type="Proteomes" id="UP000366051">
    <property type="component" value="Chromosome"/>
</dbReference>
<dbReference type="EMBL" id="CP045875">
    <property type="protein sequence ID" value="QGG48648.1"/>
    <property type="molecule type" value="Genomic_DNA"/>
</dbReference>
<gene>
    <name evidence="2" type="ORF">FTV88_2555</name>
</gene>